<evidence type="ECO:0000313" key="2">
    <source>
        <dbReference type="Proteomes" id="UP000765160"/>
    </source>
</evidence>
<dbReference type="Proteomes" id="UP000765160">
    <property type="component" value="Unassembled WGS sequence"/>
</dbReference>
<reference evidence="1 2" key="1">
    <citation type="submission" date="2020-03" db="EMBL/GenBank/DDBJ databases">
        <title>Roseomonas selenitidurans sp. nov. isolated from soil.</title>
        <authorList>
            <person name="Liu H."/>
        </authorList>
    </citation>
    <scope>NUCLEOTIDE SEQUENCE [LARGE SCALE GENOMIC DNA]</scope>
    <source>
        <strain evidence="1 2">JCM 15073</strain>
    </source>
</reference>
<proteinExistence type="predicted"/>
<evidence type="ECO:0000313" key="1">
    <source>
        <dbReference type="EMBL" id="NKE44726.1"/>
    </source>
</evidence>
<dbReference type="RefSeq" id="WP_168048981.1">
    <property type="nucleotide sequence ID" value="NZ_JAATJR010000002.1"/>
</dbReference>
<organism evidence="1 2">
    <name type="scientific">Falsiroseomonas frigidaquae</name>
    <dbReference type="NCBI Taxonomy" id="487318"/>
    <lineage>
        <taxon>Bacteria</taxon>
        <taxon>Pseudomonadati</taxon>
        <taxon>Pseudomonadota</taxon>
        <taxon>Alphaproteobacteria</taxon>
        <taxon>Acetobacterales</taxon>
        <taxon>Roseomonadaceae</taxon>
        <taxon>Falsiroseomonas</taxon>
    </lineage>
</organism>
<keyword evidence="2" id="KW-1185">Reference proteome</keyword>
<comment type="caution">
    <text evidence="1">The sequence shown here is derived from an EMBL/GenBank/DDBJ whole genome shotgun (WGS) entry which is preliminary data.</text>
</comment>
<accession>A0ABX1EXA8</accession>
<name>A0ABX1EXA8_9PROT</name>
<protein>
    <submittedName>
        <fullName evidence="1">Uncharacterized protein</fullName>
    </submittedName>
</protein>
<gene>
    <name evidence="1" type="ORF">HB662_08050</name>
</gene>
<dbReference type="EMBL" id="JAAVTX010000002">
    <property type="protein sequence ID" value="NKE44726.1"/>
    <property type="molecule type" value="Genomic_DNA"/>
</dbReference>
<sequence length="203" mass="21836">MSQTLLFPGEVEWSGENPGISLKTDAAGPFTTLASFFRVVLSPHGRGHALVLLQSPEEEAPPADRANLCLTDNEPLARWLIEGYVSHFGAWRGMAGLRGIQFRKLDHVQTGGDARTHYSETVRAGDLTVALEWSGLGAPFCFSLPPALSATGRHHMPTVFLGCAQASVTVNGQKRPGTPIPREIAGQSISTAMLAFSETWVRA</sequence>